<dbReference type="Proteomes" id="UP001162001">
    <property type="component" value="Segment"/>
</dbReference>
<protein>
    <submittedName>
        <fullName evidence="1">Uncharacterized protein</fullName>
    </submittedName>
</protein>
<gene>
    <name evidence="1" type="ORF">Fadolivirus_1_870</name>
</gene>
<evidence type="ECO:0000313" key="1">
    <source>
        <dbReference type="EMBL" id="QKF94328.1"/>
    </source>
</evidence>
<name>A0A7D3UQ59_9VIRU</name>
<keyword evidence="2" id="KW-1185">Reference proteome</keyword>
<evidence type="ECO:0000313" key="2">
    <source>
        <dbReference type="Proteomes" id="UP001162001"/>
    </source>
</evidence>
<sequence>MNNIGIIITITLLIFLLILNRFESFDSDMKEFVPLGYRRYDLMGQRLDTRPLDDCYYDQYMCYYNSFYPMYPLS</sequence>
<dbReference type="EMBL" id="MT418680">
    <property type="protein sequence ID" value="QKF94328.1"/>
    <property type="molecule type" value="Genomic_DNA"/>
</dbReference>
<proteinExistence type="predicted"/>
<organism evidence="1 2">
    <name type="scientific">Fadolivirus FV1/VV64</name>
    <dbReference type="NCBI Taxonomy" id="3070911"/>
    <lineage>
        <taxon>Viruses</taxon>
        <taxon>Varidnaviria</taxon>
        <taxon>Bamfordvirae</taxon>
        <taxon>Nucleocytoviricota</taxon>
        <taxon>Megaviricetes</taxon>
        <taxon>Imitervirales</taxon>
        <taxon>Mimiviridae</taxon>
        <taxon>Klosneuvirinae</taxon>
        <taxon>Fadolivirus</taxon>
        <taxon>Fadolivirus algeromassiliense</taxon>
    </lineage>
</organism>
<accession>A0A7D3UQ59</accession>
<reference evidence="1 2" key="1">
    <citation type="submission" date="2020-04" db="EMBL/GenBank/DDBJ databases">
        <title>Advantages and limits of metagenomic assembly and binning of a giant virus.</title>
        <authorList>
            <person name="Schulz F."/>
            <person name="Andreani J."/>
            <person name="Francis R."/>
            <person name="Boudjemaa H."/>
            <person name="Bou Khalil J.Y."/>
            <person name="Lee J."/>
            <person name="La Scola B."/>
            <person name="Woyke T."/>
        </authorList>
    </citation>
    <scope>NUCLEOTIDE SEQUENCE [LARGE SCALE GENOMIC DNA]</scope>
    <source>
        <strain evidence="1 2">FV1/VV64</strain>
    </source>
</reference>